<evidence type="ECO:0000259" key="6">
    <source>
        <dbReference type="PROSITE" id="PS50921"/>
    </source>
</evidence>
<proteinExistence type="predicted"/>
<keyword evidence="2" id="KW-0418">Kinase</keyword>
<feature type="region of interest" description="Disordered" evidence="5">
    <location>
        <begin position="1"/>
        <end position="20"/>
    </location>
</feature>
<name>A0AAU7JYW6_9MICO</name>
<evidence type="ECO:0000256" key="4">
    <source>
        <dbReference type="ARBA" id="ARBA00023163"/>
    </source>
</evidence>
<accession>A0AAU7JYW6</accession>
<dbReference type="GO" id="GO:0016301">
    <property type="term" value="F:kinase activity"/>
    <property type="evidence" value="ECO:0007669"/>
    <property type="project" value="UniProtKB-KW"/>
</dbReference>
<dbReference type="SMART" id="SM01012">
    <property type="entry name" value="ANTAR"/>
    <property type="match status" value="1"/>
</dbReference>
<dbReference type="Pfam" id="PF13185">
    <property type="entry name" value="GAF_2"/>
    <property type="match status" value="1"/>
</dbReference>
<feature type="compositionally biased region" description="Polar residues" evidence="5">
    <location>
        <begin position="1"/>
        <end position="10"/>
    </location>
</feature>
<dbReference type="SMART" id="SM00065">
    <property type="entry name" value="GAF"/>
    <property type="match status" value="1"/>
</dbReference>
<evidence type="ECO:0000256" key="2">
    <source>
        <dbReference type="ARBA" id="ARBA00022777"/>
    </source>
</evidence>
<feature type="compositionally biased region" description="Low complexity" evidence="5">
    <location>
        <begin position="11"/>
        <end position="20"/>
    </location>
</feature>
<dbReference type="EMBL" id="CP157483">
    <property type="protein sequence ID" value="XBO45365.1"/>
    <property type="molecule type" value="Genomic_DNA"/>
</dbReference>
<dbReference type="InterPro" id="IPR029016">
    <property type="entry name" value="GAF-like_dom_sf"/>
</dbReference>
<sequence length="282" mass="29779">MADQVAETTTAPADRASAADQLAAPVVVDPADVAAAEALHEDAGQRSLDAAEQIMSELAGTLDGVDDLTPFLERLVQAVNANIDGCDAVGVTVVIEDRPRTAAYTTAGTLEIDAVQYAVGDGPCLDAFRNGRENLVDFSGGEERWPAFMEGCEPGQVQSLLALPLVSGGRRYGALNLYGNELHAFDHTELQLARLAAGRAGDALAAAVTLAGAREIAGQMEQAMASRAVIEQAKGVLMGRHNINETVAFELLRRQSQEQNLKLRLLAAQIVGEVRSSRSEAM</sequence>
<dbReference type="InterPro" id="IPR012074">
    <property type="entry name" value="GAF_ANTAR"/>
</dbReference>
<gene>
    <name evidence="7" type="ORF">ABEG17_08550</name>
</gene>
<dbReference type="RefSeq" id="WP_406832859.1">
    <property type="nucleotide sequence ID" value="NZ_CP157483.1"/>
</dbReference>
<evidence type="ECO:0000313" key="7">
    <source>
        <dbReference type="EMBL" id="XBO45365.1"/>
    </source>
</evidence>
<dbReference type="Pfam" id="PF03861">
    <property type="entry name" value="ANTAR"/>
    <property type="match status" value="1"/>
</dbReference>
<dbReference type="AlphaFoldDB" id="A0AAU7JYW6"/>
<dbReference type="PIRSF" id="PIRSF036625">
    <property type="entry name" value="GAF_ANTAR"/>
    <property type="match status" value="1"/>
</dbReference>
<evidence type="ECO:0000256" key="1">
    <source>
        <dbReference type="ARBA" id="ARBA00022679"/>
    </source>
</evidence>
<dbReference type="GO" id="GO:0003723">
    <property type="term" value="F:RNA binding"/>
    <property type="evidence" value="ECO:0007669"/>
    <property type="project" value="InterPro"/>
</dbReference>
<evidence type="ECO:0000256" key="3">
    <source>
        <dbReference type="ARBA" id="ARBA00023015"/>
    </source>
</evidence>
<keyword evidence="4" id="KW-0804">Transcription</keyword>
<feature type="domain" description="ANTAR" evidence="6">
    <location>
        <begin position="210"/>
        <end position="271"/>
    </location>
</feature>
<dbReference type="InterPro" id="IPR011006">
    <property type="entry name" value="CheY-like_superfamily"/>
</dbReference>
<reference evidence="7" key="1">
    <citation type="submission" date="2024-05" db="EMBL/GenBank/DDBJ databases">
        <authorList>
            <person name="Kim S."/>
            <person name="Heo J."/>
            <person name="Choi H."/>
            <person name="Choi Y."/>
            <person name="Kwon S.-W."/>
            <person name="Kim Y."/>
        </authorList>
    </citation>
    <scope>NUCLEOTIDE SEQUENCE</scope>
    <source>
        <strain evidence="7">KACC 23699</strain>
    </source>
</reference>
<dbReference type="SUPFAM" id="SSF55781">
    <property type="entry name" value="GAF domain-like"/>
    <property type="match status" value="1"/>
</dbReference>
<keyword evidence="1" id="KW-0808">Transferase</keyword>
<dbReference type="InterPro" id="IPR036388">
    <property type="entry name" value="WH-like_DNA-bd_sf"/>
</dbReference>
<organism evidence="7">
    <name type="scientific">Pedococcus sp. KACC 23699</name>
    <dbReference type="NCBI Taxonomy" id="3149228"/>
    <lineage>
        <taxon>Bacteria</taxon>
        <taxon>Bacillati</taxon>
        <taxon>Actinomycetota</taxon>
        <taxon>Actinomycetes</taxon>
        <taxon>Micrococcales</taxon>
        <taxon>Intrasporangiaceae</taxon>
        <taxon>Pedococcus</taxon>
    </lineage>
</organism>
<dbReference type="SUPFAM" id="SSF52172">
    <property type="entry name" value="CheY-like"/>
    <property type="match status" value="1"/>
</dbReference>
<dbReference type="Gene3D" id="3.30.450.40">
    <property type="match status" value="1"/>
</dbReference>
<keyword evidence="3" id="KW-0805">Transcription regulation</keyword>
<protein>
    <submittedName>
        <fullName evidence="7">GAF and ANTAR domain-containing protein</fullName>
    </submittedName>
</protein>
<dbReference type="InterPro" id="IPR005561">
    <property type="entry name" value="ANTAR"/>
</dbReference>
<dbReference type="InterPro" id="IPR003018">
    <property type="entry name" value="GAF"/>
</dbReference>
<dbReference type="Gene3D" id="1.10.10.10">
    <property type="entry name" value="Winged helix-like DNA-binding domain superfamily/Winged helix DNA-binding domain"/>
    <property type="match status" value="1"/>
</dbReference>
<dbReference type="PROSITE" id="PS50921">
    <property type="entry name" value="ANTAR"/>
    <property type="match status" value="1"/>
</dbReference>
<evidence type="ECO:0000256" key="5">
    <source>
        <dbReference type="SAM" id="MobiDB-lite"/>
    </source>
</evidence>